<feature type="region of interest" description="Disordered" evidence="7">
    <location>
        <begin position="2172"/>
        <end position="2204"/>
    </location>
</feature>
<feature type="compositionally biased region" description="Polar residues" evidence="7">
    <location>
        <begin position="915"/>
        <end position="929"/>
    </location>
</feature>
<feature type="compositionally biased region" description="Basic and acidic residues" evidence="7">
    <location>
        <begin position="3867"/>
        <end position="3877"/>
    </location>
</feature>
<dbReference type="PROSITE" id="PS50067">
    <property type="entry name" value="KINESIN_MOTOR_2"/>
    <property type="match status" value="1"/>
</dbReference>
<feature type="domain" description="Kinesin motor" evidence="8">
    <location>
        <begin position="3"/>
        <end position="376"/>
    </location>
</feature>
<feature type="region of interest" description="Disordered" evidence="7">
    <location>
        <begin position="4195"/>
        <end position="4226"/>
    </location>
</feature>
<feature type="binding site" evidence="5">
    <location>
        <begin position="103"/>
        <end position="110"/>
    </location>
    <ligand>
        <name>ATP</name>
        <dbReference type="ChEBI" id="CHEBI:30616"/>
    </ligand>
</feature>
<feature type="compositionally biased region" description="Basic residues" evidence="7">
    <location>
        <begin position="1132"/>
        <end position="1147"/>
    </location>
</feature>
<dbReference type="InterPro" id="IPR000253">
    <property type="entry name" value="FHA_dom"/>
</dbReference>
<keyword evidence="4 5" id="KW-0505">Motor protein</keyword>
<feature type="compositionally biased region" description="Basic and acidic residues" evidence="7">
    <location>
        <begin position="3075"/>
        <end position="3084"/>
    </location>
</feature>
<dbReference type="InterPro" id="IPR008984">
    <property type="entry name" value="SMAD_FHA_dom_sf"/>
</dbReference>
<feature type="region of interest" description="Disordered" evidence="7">
    <location>
        <begin position="991"/>
        <end position="1014"/>
    </location>
</feature>
<feature type="coiled-coil region" evidence="6">
    <location>
        <begin position="662"/>
        <end position="757"/>
    </location>
</feature>
<keyword evidence="9" id="KW-1185">Reference proteome</keyword>
<feature type="region of interest" description="Disordered" evidence="7">
    <location>
        <begin position="1369"/>
        <end position="1388"/>
    </location>
</feature>
<evidence type="ECO:0000313" key="9">
    <source>
        <dbReference type="Proteomes" id="UP000694865"/>
    </source>
</evidence>
<name>A0ABM0LUU1_SACKO</name>
<feature type="compositionally biased region" description="Low complexity" evidence="7">
    <location>
        <begin position="2139"/>
        <end position="2154"/>
    </location>
</feature>
<feature type="region of interest" description="Disordered" evidence="7">
    <location>
        <begin position="3031"/>
        <end position="3111"/>
    </location>
</feature>
<dbReference type="PRINTS" id="PR00380">
    <property type="entry name" value="KINESINHEAVY"/>
</dbReference>
<feature type="region of interest" description="Disordered" evidence="7">
    <location>
        <begin position="1081"/>
        <end position="1192"/>
    </location>
</feature>
<feature type="compositionally biased region" description="Basic and acidic residues" evidence="7">
    <location>
        <begin position="888"/>
        <end position="897"/>
    </location>
</feature>
<organism evidence="9 10">
    <name type="scientific">Saccoglossus kowalevskii</name>
    <name type="common">Acorn worm</name>
    <dbReference type="NCBI Taxonomy" id="10224"/>
    <lineage>
        <taxon>Eukaryota</taxon>
        <taxon>Metazoa</taxon>
        <taxon>Hemichordata</taxon>
        <taxon>Enteropneusta</taxon>
        <taxon>Harrimaniidae</taxon>
        <taxon>Saccoglossus</taxon>
    </lineage>
</organism>
<feature type="region of interest" description="Disordered" evidence="7">
    <location>
        <begin position="2984"/>
        <end position="3010"/>
    </location>
</feature>
<dbReference type="CDD" id="cd22708">
    <property type="entry name" value="FHA_KIF16"/>
    <property type="match status" value="1"/>
</dbReference>
<feature type="region of interest" description="Disordered" evidence="7">
    <location>
        <begin position="815"/>
        <end position="835"/>
    </location>
</feature>
<feature type="compositionally biased region" description="Acidic residues" evidence="7">
    <location>
        <begin position="4206"/>
        <end position="4216"/>
    </location>
</feature>
<dbReference type="Pfam" id="PF00225">
    <property type="entry name" value="Kinesin"/>
    <property type="match status" value="1"/>
</dbReference>
<feature type="compositionally biased region" description="Polar residues" evidence="7">
    <location>
        <begin position="3829"/>
        <end position="3849"/>
    </location>
</feature>
<dbReference type="InterPro" id="IPR036961">
    <property type="entry name" value="Kinesin_motor_dom_sf"/>
</dbReference>
<feature type="compositionally biased region" description="Basic residues" evidence="7">
    <location>
        <begin position="875"/>
        <end position="887"/>
    </location>
</feature>
<dbReference type="Proteomes" id="UP000694865">
    <property type="component" value="Unplaced"/>
</dbReference>
<evidence type="ECO:0000256" key="3">
    <source>
        <dbReference type="ARBA" id="ARBA00023054"/>
    </source>
</evidence>
<dbReference type="Gene3D" id="2.60.200.20">
    <property type="match status" value="1"/>
</dbReference>
<dbReference type="PANTHER" id="PTHR47117">
    <property type="entry name" value="STAR-RELATED LIPID TRANSFER PROTEIN 9"/>
    <property type="match status" value="1"/>
</dbReference>
<dbReference type="SUPFAM" id="SSF49879">
    <property type="entry name" value="SMAD/FHA domain"/>
    <property type="match status" value="1"/>
</dbReference>
<feature type="region of interest" description="Disordered" evidence="7">
    <location>
        <begin position="1919"/>
        <end position="1944"/>
    </location>
</feature>
<feature type="compositionally biased region" description="Basic and acidic residues" evidence="7">
    <location>
        <begin position="1160"/>
        <end position="1174"/>
    </location>
</feature>
<dbReference type="Pfam" id="PF00498">
    <property type="entry name" value="FHA"/>
    <property type="match status" value="1"/>
</dbReference>
<feature type="region of interest" description="Disordered" evidence="7">
    <location>
        <begin position="854"/>
        <end position="929"/>
    </location>
</feature>
<dbReference type="PROSITE" id="PS00411">
    <property type="entry name" value="KINESIN_MOTOR_1"/>
    <property type="match status" value="1"/>
</dbReference>
<evidence type="ECO:0000256" key="5">
    <source>
        <dbReference type="PROSITE-ProRule" id="PRU00283"/>
    </source>
</evidence>
<dbReference type="GeneID" id="102808319"/>
<keyword evidence="3 6" id="KW-0175">Coiled coil</keyword>
<keyword evidence="2 5" id="KW-0067">ATP-binding</keyword>
<dbReference type="InterPro" id="IPR027417">
    <property type="entry name" value="P-loop_NTPase"/>
</dbReference>
<accession>A0ABM0LUU1</accession>
<feature type="compositionally biased region" description="Polar residues" evidence="7">
    <location>
        <begin position="1923"/>
        <end position="1934"/>
    </location>
</feature>
<evidence type="ECO:0000256" key="4">
    <source>
        <dbReference type="ARBA" id="ARBA00023175"/>
    </source>
</evidence>
<dbReference type="InterPro" id="IPR001752">
    <property type="entry name" value="Kinesin_motor_dom"/>
</dbReference>
<dbReference type="SMART" id="SM00129">
    <property type="entry name" value="KISc"/>
    <property type="match status" value="1"/>
</dbReference>
<dbReference type="SUPFAM" id="SSF52540">
    <property type="entry name" value="P-loop containing nucleoside triphosphate hydrolases"/>
    <property type="match status" value="1"/>
</dbReference>
<feature type="region of interest" description="Disordered" evidence="7">
    <location>
        <begin position="3820"/>
        <end position="3913"/>
    </location>
</feature>
<feature type="compositionally biased region" description="Basic and acidic residues" evidence="7">
    <location>
        <begin position="3884"/>
        <end position="3894"/>
    </location>
</feature>
<dbReference type="Gene3D" id="3.40.850.10">
    <property type="entry name" value="Kinesin motor domain"/>
    <property type="match status" value="1"/>
</dbReference>
<feature type="region of interest" description="Disordered" evidence="7">
    <location>
        <begin position="4061"/>
        <end position="4095"/>
    </location>
</feature>
<gene>
    <name evidence="10" type="primary">LOC102808319</name>
</gene>
<evidence type="ECO:0000256" key="6">
    <source>
        <dbReference type="SAM" id="Coils"/>
    </source>
</evidence>
<feature type="region of interest" description="Disordered" evidence="7">
    <location>
        <begin position="2864"/>
        <end position="2890"/>
    </location>
</feature>
<dbReference type="RefSeq" id="XP_006811532.1">
    <property type="nucleotide sequence ID" value="XM_006811469.1"/>
</dbReference>
<dbReference type="PANTHER" id="PTHR47117:SF6">
    <property type="entry name" value="KINESIN-LIKE PROTEIN KIF16B"/>
    <property type="match status" value="1"/>
</dbReference>
<protein>
    <submittedName>
        <fullName evidence="10">Uncharacterized protein LOC102808319</fullName>
    </submittedName>
</protein>
<feature type="compositionally biased region" description="Basic and acidic residues" evidence="7">
    <location>
        <begin position="2877"/>
        <end position="2890"/>
    </location>
</feature>
<evidence type="ECO:0000259" key="8">
    <source>
        <dbReference type="PROSITE" id="PS50067"/>
    </source>
</evidence>
<reference evidence="10" key="1">
    <citation type="submission" date="2025-08" db="UniProtKB">
        <authorList>
            <consortium name="RefSeq"/>
        </authorList>
    </citation>
    <scope>IDENTIFICATION</scope>
    <source>
        <tissue evidence="10">Testes</tissue>
    </source>
</reference>
<proteinExistence type="inferred from homology"/>
<feature type="region of interest" description="Disordered" evidence="7">
    <location>
        <begin position="2130"/>
        <end position="2155"/>
    </location>
</feature>
<evidence type="ECO:0000256" key="2">
    <source>
        <dbReference type="ARBA" id="ARBA00022840"/>
    </source>
</evidence>
<evidence type="ECO:0000256" key="1">
    <source>
        <dbReference type="ARBA" id="ARBA00022741"/>
    </source>
</evidence>
<comment type="similarity">
    <text evidence="5">Belongs to the TRAFAC class myosin-kinesin ATPase superfamily. Kinesin family.</text>
</comment>
<sequence>MASVKVAVRVRPLFPREKQQDASFIVQINESTIALTNPKIPEHVADWDKNRERVRYFMYDYAYLSVNPKSPDYASQELIFQDLGTEILDAAFEGYNACLFAYGQTGSGKSYTMMGGKPRELGLIPRICEGLCSRVDDFLEEGITFKTEVSFLEIYNERVRDLLHARRKHTYTLKVREHPKEGPYVQDLSWHNVPDLAAVQNLIDKGNANRTTAATQMHDASSRSHAIFTLNFTQAKLEDNLPSEIVSKINLVDLAGSEKADPRYSKGRLMEGASINKSLVTLGNVISALAETSLSASVSVESFSSFGNSDEDASPRNTGRRKNTYIPYRNSVLTWLLKDSLGGNAKTIMIATISPASQCYSETLSTLRYAQRAKHIVNKPVINEDGNVTLIRELRAEIDKLKAMLEQANMRGSQMSLLSDASIFETLHKNEEQVELLTSAWVDKWRETAAIMQECNVGFRRNNIGVIVESQLPHLIGMDDDLLSTGIIIYHLKEGETRIGREDARTTQDIVLRGPALDDEHCIIVNDNGVVTLFPRANSLCAVNGNDVNSPTKLAQGAVILLGKTNMFRFNHPAQAAKLRERRSSSLFTIKKSPDLPPPVKVSSPTDDCLHAAVLDSSLSRNISSSESSLGQDDIADPVAPCRSPVSPIMMFNPQLEIEMQQKAETDRLEQTRKKLVDLKKEQKKVEEVHAQRQEEMEKSRQQWYDEIERQKQRLDIIREESVEAKLKHEKELEEMKMNLEKEKDEGTRRLSQELDNLKDIMSGKKTATAVETQTDILLSHVLETAQVNVKELDSKEVGMKRIANIELLQKRSQKKAEERIKRKSTKFEKQEKANSERIKLVENHLRAIESAENVHKRKPHRQHLSPADIDCRMGSKRSRNINNHRKAMTDKEESMASKHGAKPKRLVYPHESTSKTNQNNSDSSLSNGSVFSRLYSSPQGTKFNFLHRKNVEYGQVISWNKPDRGHYTERGYLARKSREDGTISRQIFPLGNRPSEFNNKNKGHVRPSRGSGCASSAWSKKQLVRLKGVELSFSTTDIACQTPVTELVDKAIQRSRSLSPTLFTKDSGVDAMPGFVSIDAQTEPDENVSKKTYHEPSSPLKRSRNSFPLEKQKHFQKRKPKKTSEVLKPLTKIKARITKRKPHKQMTRNATTSGSDIEVDWHLTNEQRQRFLSESESSSSPRRGHSLEDLGLPFEGFQQRPRGFYESVDSVFDEIHSSQSTDPYPCDSLQGDDRFLDELSEEEPDSLEEDVNEPLSKRSRYFTFKHVEDPYRFTNIDGAPFSPPRYELCESVDSAVGLMGTHEFEATRFNIGSSLDEAEILMYRDKDGNIKVGDPRFNIPVNTVGNLPSHIHPRSEMSADSIEANDNISDDSCNTSPRDKITNESSLSENTVKPMNRMLFANQNQTAMSVVDNRIETPHESAEDSRIFVSIPIVDDRNSSKSHKKGVRPLAETISRRTSKVHSLSKTSQSYPKQCVEHRADIVSTTTSKLETGSIGDTSPTESVGKQRELKYAGLVSAKMTGSRCTIAEGIYIPRGKGDVRSLDSEVTFGDTEVLADMISDNSIQTEVSQLLPGFSSCAPHHIEENMSPISTENRNIPTIVNTDISSIEDDMKTHTAADSPENSLQTLPQFVSEQIEDSEHEQSVSSTMDTDTSVETVIYRSPAETDDGLIDAFDRQDLSINDSVAVPDGDVMKKCSFEIAKDKTEPDISSLNTSEDTTDTHYVIQSNEIQTISFSEEYSLQAVSGPGDENTDLESKQQFDNSVSDYANVAPVNNVTDCLDQAISKTLPVPGLTSEVGHLDGAQLEYSLNANYSCKFETSMADSDNTISLNTNQYNVSNMKSTVFDVTPSVELVQNVDDLASGIEDVSHFVKDTVLTNNTEESSLCHAEDVTAMNNLSGTELFDSSFSNKRHWKLEMESLKSDSSGPNTSAETGLTPPKKKKVDVDAASNLEDLTISELVKNNIVDNMHVKSSSDAVANGSSALQVNHGTVSQAHSIATSVLVKSEDAEPKLREHKQGYISQTQNELINTDLDQAVQQMSVNQLESETVRSIEMVNSEGKATHTSDVKHKQVGRRVARAKYLTASSIKTGTSQTDPTDCDESSMLYEKMVHTIEDVSPCEVEYVGVKEDIDSSDDDNSSVSVDSLTSSTDTGSYVVGDMLDDRLAILEEESDEYSDSVSGENKGAESDSTSQPSSHDTDDTEELNSTIEGDEIIIHIAHEPDQIESESPAFVVAEIQSHPMQALSDDSYVKHLDNPGAANSESNKCVATCKDVILSVPSPEDNIAEKYDVASLPHHVKENITLHHNLNSENEEDVDASFIQKPANAISTLPGIISTPNDLHAHHLQTYPEYKEGTFSMVKVPDIACGDVDDNVPKGKENTAMTFETEHPDRIIEYSSTLPSGKVCVVGVPGVNRNAEQEIIISTEDQLNLPQLTLQSTTLPFAKVETTIPNHEADQFAVTGKCELYQAIVGNLENDHSTSAVESSTTLVPHKLKLVNAEVLSQISKFEKQDSVDITRHSKHLQAETKDETDILVADQDVYQVTVSDTTCYPADQHLVCQNENHQQPHQSDIGTLGLAPNDASLHERNDNNVSPEIKELLTKQLQKDGSSPNVEFPGNLHECPSSYVAEEFPTLLSGEPQPNIFVSRNPVTEKTPLSVESTVDVDVTSAEKAVACINAAVKPTDPVVDDISETVQFDQTKMSNQENKLSLQAMDLNTMSQSNIQKKIFDHIFNTDFDIECSMNNGTQNADQISSTDIYDELDTADGDDGHMSDDQLVADDNQVEKMSKHITSENTSIHHTAHDIADPQTISAEDMSVTCSILNNTTEPNKTPKPFQGVPAFLESTQTELCSGQILHPFIETVQSCDEPSDKSPSAFDHQDSEREMNRSSEFDARLAIDGVSVLKEASSFPRTETEDCGMKSNIYTEHQRHVSSNETKGLSVDVLEYEEKVIEMRNKNPHQMIKRPDTLDLSQTNLSLDCLPMYEKRSRPVTNSLSPTEEKTKNDKQCQSPKLQEKLAEACEEEDVIFEGEISGKGDKMGPGHQPADAGAGKGHTGKQKDESDMTGDSGKQLSPRSRRDAAKLNQEDTGCMDGEESGGYRGFGGDAEAPSHGIRDNQYSFAQERIIEEGQTSSITHKTNKNKLIHTISSEQQHVTHVEMTASVISKSVAVEIHPAALVSQVTLGRRATVTRELQERLITRTTEQVKKKFTIKSPAGSPSVTQRAFAFPTAKTEIREMSKSADTLYCPSVHYMQHEPSYGSVESLRVIGQTGMFSSMKNEFAQQKAKSEEQFPSEVKVSELCGIDAEDKSVDYNQPTQIPTDSLEDNDQEMLNKIKMSHADIAKEHERDGGLDAGICSDTMAEDGSYIKESKHEHDILRHHNDQTQCEDPSIIISCFDTPLVEEYHTEKRNDPTIVSTPMGVHNKIKPESLQYVKEGFDKEDEISYTKRPLDTGEVTHTLEEPQYIESMDLPTHKDKTLNHEDDITVCTVSSGKSGVKLSQGDEVKLTQDVLPECLKDHLSMELITEHSSDSLYGTDITSQDTFSSNVREERMKYLEYHEDISHCNEEQNPSVSQINVIATTPYVGDVERVDIPNNESIFPYESDQHNDIEFTSKDDQYVSDEEVAPLTPRTGKIIILEEIPSEDVDMEVEHIMRNEPSLDMAPQTGLRESEMSTSPIIILSEPGDTLDIPTMSSISGDVLMSEHSPSSTCSHQGSLEAMIIQNPQDNRIVSMEDQYFVTQTEPLRSDLFTQEADHELSAGTEIGTITHPIPLDQQILTSTSLVSHDELLMGIKSHAETSNVIEDSKMISRVPSFIFLEGETSRKKKRTESTNALQKKPNKSNPTKATPTSRKSKKLLSETEVFPTGSDSKREPAERMTDPGFDNDEQKDSDDTIKEVIIPSDDNVKPTETAGSAEMDGQINVVFAPSMAVEYPADEQRYRYRDDAIKDAIIASDDKITPAVRTSQSAEIDGQMDVVIDEDNPTMTQEFAGMNGQINVVIAPSMKLDSLADEQNDSDDAIKDAVILSENEIKPALTPESAEMDSQIDVSSVPLLTIEYSADAKKDSDDEVKDTIISSDDKITPTPTPESAELHKQMNFANAPSMTVADEIVGQMDVDIAPTITVEYPADEQKDSDDAVKDAVIASEDEIKPTLTPESGETDGQINVVLAPSMTREYPADEQKYSDDAIKDAVIASEDEIKSTLTPESADTDMQMDDEIAPSMTIEYSS</sequence>
<evidence type="ECO:0000256" key="7">
    <source>
        <dbReference type="SAM" id="MobiDB-lite"/>
    </source>
</evidence>
<evidence type="ECO:0000313" key="10">
    <source>
        <dbReference type="RefSeq" id="XP_006811532.1"/>
    </source>
</evidence>
<keyword evidence="1 5" id="KW-0547">Nucleotide-binding</keyword>
<dbReference type="InterPro" id="IPR019821">
    <property type="entry name" value="Kinesin_motor_CS"/>
</dbReference>